<dbReference type="OrthoDB" id="181047at2"/>
<dbReference type="EMBL" id="FPBV01000020">
    <property type="protein sequence ID" value="SFV01693.1"/>
    <property type="molecule type" value="Genomic_DNA"/>
</dbReference>
<dbReference type="Pfam" id="PF01370">
    <property type="entry name" value="Epimerase"/>
    <property type="match status" value="1"/>
</dbReference>
<dbReference type="RefSeq" id="WP_074955094.1">
    <property type="nucleotide sequence ID" value="NZ_FPBV01000020.1"/>
</dbReference>
<feature type="domain" description="NAD-dependent epimerase/dehydratase" evidence="2">
    <location>
        <begin position="7"/>
        <end position="242"/>
    </location>
</feature>
<dbReference type="STRING" id="392015.SAMN05421543_12025"/>
<dbReference type="PANTHER" id="PTHR43000">
    <property type="entry name" value="DTDP-D-GLUCOSE 4,6-DEHYDRATASE-RELATED"/>
    <property type="match status" value="1"/>
</dbReference>
<evidence type="ECO:0000313" key="4">
    <source>
        <dbReference type="Proteomes" id="UP000183508"/>
    </source>
</evidence>
<dbReference type="AlphaFoldDB" id="A0A1I7KW30"/>
<keyword evidence="4" id="KW-1185">Reference proteome</keyword>
<sequence length="317" mass="34622">MYEGANILVTGGAGFLGSRLVERLAVNAGHVWVVDDLSTGRAEALPSSRNVTFIKGSVSDGCLLRELLSDVDYVFHFAARNIVLSVQQPESDYLVNTHGTVQLLLNSLAHRGRIRRWVYASTASVYGNSPVMPIKEGTYDVSVPYAASKLAGELFAVAYGRSFGLPVTCLRFSNVYGPGQTSSNPYCGVVSKFMQAILDGEPLTIYGDGTQTRDFTFVDDAIQAALLAGVSERTTGRVLNVGTGIETPVNTLAQLVMNTTGNPRHPVVHREKRKVDGIYRRVMDATALRSLTGWQPIHTLDSGLKITWEWFLNQHRS</sequence>
<dbReference type="InterPro" id="IPR036291">
    <property type="entry name" value="NAD(P)-bd_dom_sf"/>
</dbReference>
<dbReference type="SUPFAM" id="SSF51735">
    <property type="entry name" value="NAD(P)-binding Rossmann-fold domains"/>
    <property type="match status" value="1"/>
</dbReference>
<protein>
    <submittedName>
        <fullName evidence="3">UDP-glucose 4-epimerase</fullName>
    </submittedName>
</protein>
<organism evidence="3 4">
    <name type="scientific">Alicyclobacillus macrosporangiidus</name>
    <dbReference type="NCBI Taxonomy" id="392015"/>
    <lineage>
        <taxon>Bacteria</taxon>
        <taxon>Bacillati</taxon>
        <taxon>Bacillota</taxon>
        <taxon>Bacilli</taxon>
        <taxon>Bacillales</taxon>
        <taxon>Alicyclobacillaceae</taxon>
        <taxon>Alicyclobacillus</taxon>
    </lineage>
</organism>
<dbReference type="eggNOG" id="COG1088">
    <property type="taxonomic scope" value="Bacteria"/>
</dbReference>
<evidence type="ECO:0000259" key="2">
    <source>
        <dbReference type="Pfam" id="PF01370"/>
    </source>
</evidence>
<accession>A0A1I7KW30</accession>
<dbReference type="Proteomes" id="UP000183508">
    <property type="component" value="Unassembled WGS sequence"/>
</dbReference>
<dbReference type="InterPro" id="IPR001509">
    <property type="entry name" value="Epimerase_deHydtase"/>
</dbReference>
<proteinExistence type="inferred from homology"/>
<name>A0A1I7KW30_9BACL</name>
<evidence type="ECO:0000256" key="1">
    <source>
        <dbReference type="ARBA" id="ARBA00007637"/>
    </source>
</evidence>
<evidence type="ECO:0000313" key="3">
    <source>
        <dbReference type="EMBL" id="SFV01693.1"/>
    </source>
</evidence>
<dbReference type="Gene3D" id="3.90.25.10">
    <property type="entry name" value="UDP-galactose 4-epimerase, domain 1"/>
    <property type="match status" value="1"/>
</dbReference>
<reference evidence="4" key="1">
    <citation type="submission" date="2016-10" db="EMBL/GenBank/DDBJ databases">
        <authorList>
            <person name="Varghese N."/>
        </authorList>
    </citation>
    <scope>NUCLEOTIDE SEQUENCE [LARGE SCALE GENOMIC DNA]</scope>
    <source>
        <strain evidence="4">DSM 17980</strain>
    </source>
</reference>
<gene>
    <name evidence="3" type="ORF">SAMN05421543_12025</name>
</gene>
<comment type="similarity">
    <text evidence="1">Belongs to the NAD(P)-dependent epimerase/dehydratase family.</text>
</comment>
<dbReference type="Gene3D" id="3.40.50.720">
    <property type="entry name" value="NAD(P)-binding Rossmann-like Domain"/>
    <property type="match status" value="1"/>
</dbReference>